<dbReference type="InterPro" id="IPR043502">
    <property type="entry name" value="DNA/RNA_pol_sf"/>
</dbReference>
<reference evidence="3 4" key="1">
    <citation type="journal article" date="2018" name="PLoS Genet.">
        <title>Population sequencing reveals clonal diversity and ancestral inbreeding in the grapevine cultivar Chardonnay.</title>
        <authorList>
            <person name="Roach M.J."/>
            <person name="Johnson D.L."/>
            <person name="Bohlmann J."/>
            <person name="van Vuuren H.J."/>
            <person name="Jones S.J."/>
            <person name="Pretorius I.S."/>
            <person name="Schmidt S.A."/>
            <person name="Borneman A.R."/>
        </authorList>
    </citation>
    <scope>NUCLEOTIDE SEQUENCE [LARGE SCALE GENOMIC DNA]</scope>
    <source>
        <strain evidence="4">cv. Chardonnay</strain>
        <tissue evidence="3">Leaf</tissue>
    </source>
</reference>
<organism evidence="3 4">
    <name type="scientific">Vitis vinifera</name>
    <name type="common">Grape</name>
    <dbReference type="NCBI Taxonomy" id="29760"/>
    <lineage>
        <taxon>Eukaryota</taxon>
        <taxon>Viridiplantae</taxon>
        <taxon>Streptophyta</taxon>
        <taxon>Embryophyta</taxon>
        <taxon>Tracheophyta</taxon>
        <taxon>Spermatophyta</taxon>
        <taxon>Magnoliopsida</taxon>
        <taxon>eudicotyledons</taxon>
        <taxon>Gunneridae</taxon>
        <taxon>Pentapetalae</taxon>
        <taxon>rosids</taxon>
        <taxon>Vitales</taxon>
        <taxon>Vitaceae</taxon>
        <taxon>Viteae</taxon>
        <taxon>Vitis</taxon>
    </lineage>
</organism>
<protein>
    <submittedName>
        <fullName evidence="3">Retrovirus-related Pol polyprotein from transposon 297</fullName>
    </submittedName>
</protein>
<proteinExistence type="predicted"/>
<dbReference type="CDD" id="cd09274">
    <property type="entry name" value="RNase_HI_RT_Ty3"/>
    <property type="match status" value="1"/>
</dbReference>
<dbReference type="InterPro" id="IPR043128">
    <property type="entry name" value="Rev_trsase/Diguanyl_cyclase"/>
</dbReference>
<evidence type="ECO:0000256" key="1">
    <source>
        <dbReference type="SAM" id="Coils"/>
    </source>
</evidence>
<comment type="caution">
    <text evidence="3">The sequence shown here is derived from an EMBL/GenBank/DDBJ whole genome shotgun (WGS) entry which is preliminary data.</text>
</comment>
<feature type="domain" description="Reverse transcriptase/retrotransposon-derived protein RNase H-like" evidence="2">
    <location>
        <begin position="75"/>
        <end position="140"/>
    </location>
</feature>
<dbReference type="Gene3D" id="3.30.70.270">
    <property type="match status" value="2"/>
</dbReference>
<evidence type="ECO:0000313" key="3">
    <source>
        <dbReference type="EMBL" id="RVW20595.1"/>
    </source>
</evidence>
<keyword evidence="1" id="KW-0175">Coiled coil</keyword>
<dbReference type="EMBL" id="QGNW01002353">
    <property type="protein sequence ID" value="RVW20595.1"/>
    <property type="molecule type" value="Genomic_DNA"/>
</dbReference>
<feature type="coiled-coil region" evidence="1">
    <location>
        <begin position="114"/>
        <end position="141"/>
    </location>
</feature>
<dbReference type="Pfam" id="PF17919">
    <property type="entry name" value="RT_RNaseH_2"/>
    <property type="match status" value="1"/>
</dbReference>
<dbReference type="Proteomes" id="UP000288805">
    <property type="component" value="Unassembled WGS sequence"/>
</dbReference>
<evidence type="ECO:0000313" key="4">
    <source>
        <dbReference type="Proteomes" id="UP000288805"/>
    </source>
</evidence>
<dbReference type="SUPFAM" id="SSF56672">
    <property type="entry name" value="DNA/RNA polymerases"/>
    <property type="match status" value="1"/>
</dbReference>
<accession>A0A438CBH5</accession>
<evidence type="ECO:0000259" key="2">
    <source>
        <dbReference type="Pfam" id="PF17919"/>
    </source>
</evidence>
<gene>
    <name evidence="3" type="primary">pol_2507</name>
    <name evidence="3" type="ORF">CK203_115251</name>
</gene>
<name>A0A438CBH5_VITVI</name>
<dbReference type="PANTHER" id="PTHR34072:SF41">
    <property type="entry name" value="REVERSE TRANSCRIPTASE_RETROTRANSPOSON-DERIVED PROTEIN RNASE H-LIKE DOMAIN-CONTAINING PROTEIN"/>
    <property type="match status" value="1"/>
</dbReference>
<dbReference type="AlphaFoldDB" id="A0A438CBH5"/>
<sequence length="271" mass="31114">MRENRFYVKLEKCEFAQEEITFLGHKINAGLIRMDKGKMQAIMEWSVSTKVTELQSFLGLANYYRRFIKGYSKREAISIEPVLRLPDLDLLFEVQTDASDRALGGVLVQEGHPMAFESRKLNNAEQRYSTHEKEMMAVKKLSPRQARWQEFLADFKFKWLHRPGRHNTVADALSRKEVEAVSKGEGDQEMDKTERKKAVGLLHPSHSRETLGEHFHGFYHWIPKDGEDQCLTGGIPQALCDSNTKELGGLNGYCSVVLQLVEKLNNRDESL</sequence>
<dbReference type="InterPro" id="IPR041577">
    <property type="entry name" value="RT_RNaseH_2"/>
</dbReference>
<dbReference type="PANTHER" id="PTHR34072">
    <property type="entry name" value="ENZYMATIC POLYPROTEIN-RELATED"/>
    <property type="match status" value="1"/>
</dbReference>